<dbReference type="AlphaFoldDB" id="A0A2V2L9R7"/>
<gene>
    <name evidence="5" type="ORF">DKT77_13110</name>
</gene>
<dbReference type="OrthoDB" id="7064503at2"/>
<evidence type="ECO:0000256" key="3">
    <source>
        <dbReference type="ARBA" id="ARBA00023295"/>
    </source>
</evidence>
<protein>
    <submittedName>
        <fullName evidence="5">Levansucrase</fullName>
    </submittedName>
</protein>
<name>A0A2V2L9R7_9RHOB</name>
<dbReference type="GO" id="GO:0016798">
    <property type="term" value="F:hydrolase activity, acting on glycosyl bonds"/>
    <property type="evidence" value="ECO:0007669"/>
    <property type="project" value="UniProtKB-KW"/>
</dbReference>
<dbReference type="InterPro" id="IPR051214">
    <property type="entry name" value="GH32_Enzymes"/>
</dbReference>
<comment type="similarity">
    <text evidence="1">Belongs to the glycosyl hydrolase 32 family.</text>
</comment>
<keyword evidence="6" id="KW-1185">Reference proteome</keyword>
<keyword evidence="2" id="KW-0378">Hydrolase</keyword>
<dbReference type="CDD" id="cd18609">
    <property type="entry name" value="GH32-like"/>
    <property type="match status" value="1"/>
</dbReference>
<dbReference type="PANTHER" id="PTHR43101">
    <property type="entry name" value="BETA-FRUCTOSIDASE"/>
    <property type="match status" value="1"/>
</dbReference>
<evidence type="ECO:0000256" key="2">
    <source>
        <dbReference type="ARBA" id="ARBA00022801"/>
    </source>
</evidence>
<comment type="caution">
    <text evidence="5">The sequence shown here is derived from an EMBL/GenBank/DDBJ whole genome shotgun (WGS) entry which is preliminary data.</text>
</comment>
<evidence type="ECO:0000313" key="6">
    <source>
        <dbReference type="Proteomes" id="UP000245680"/>
    </source>
</evidence>
<dbReference type="SUPFAM" id="SSF75005">
    <property type="entry name" value="Arabinanase/levansucrase/invertase"/>
    <property type="match status" value="1"/>
</dbReference>
<feature type="domain" description="Glycosyl hydrolase family 32 N-terminal" evidence="4">
    <location>
        <begin position="21"/>
        <end position="227"/>
    </location>
</feature>
<reference evidence="5 6" key="1">
    <citation type="submission" date="2018-05" db="EMBL/GenBank/DDBJ databases">
        <title>Rhodobacteraceae gen. nov., sp. nov. isolated from sea water.</title>
        <authorList>
            <person name="Ren Y."/>
        </authorList>
    </citation>
    <scope>NUCLEOTIDE SEQUENCE [LARGE SCALE GENOMIC DNA]</scope>
    <source>
        <strain evidence="5 6">TG-679</strain>
    </source>
</reference>
<organism evidence="5 6">
    <name type="scientific">Meridianimarinicoccus roseus</name>
    <dbReference type="NCBI Taxonomy" id="2072018"/>
    <lineage>
        <taxon>Bacteria</taxon>
        <taxon>Pseudomonadati</taxon>
        <taxon>Pseudomonadota</taxon>
        <taxon>Alphaproteobacteria</taxon>
        <taxon>Rhodobacterales</taxon>
        <taxon>Paracoccaceae</taxon>
        <taxon>Meridianimarinicoccus</taxon>
    </lineage>
</organism>
<dbReference type="Pfam" id="PF00251">
    <property type="entry name" value="Glyco_hydro_32N"/>
    <property type="match status" value="1"/>
</dbReference>
<proteinExistence type="inferred from homology"/>
<dbReference type="RefSeq" id="WP_109812151.1">
    <property type="nucleotide sequence ID" value="NZ_QGKU01000039.1"/>
</dbReference>
<evidence type="ECO:0000259" key="4">
    <source>
        <dbReference type="Pfam" id="PF00251"/>
    </source>
</evidence>
<dbReference type="InterPro" id="IPR013148">
    <property type="entry name" value="Glyco_hydro_32_N"/>
</dbReference>
<dbReference type="InterPro" id="IPR023296">
    <property type="entry name" value="Glyco_hydro_beta-prop_sf"/>
</dbReference>
<sequence>MTIALEHDWIWDSWYVHDGAQWHGYFLKAPKSLGDPEQRHFNVSQGHATSQDLVTWDHKGTCFAPAAEPAWDDYTTWTGSVMRGDDGRWHLFYTGTSRAEDGLYQRIGHATSDDLHGWTRVGDGLCLDLTGPNAAHYETEMMHGFWHDRAMRDPWVMRDPDGDGWLMFFTARAAGVAEANAGGAIGLATSSDLTTWELQPPVFVGGYGQLEVPQIFEVDGQWYCLFCTAAHHFSKELAETTEGGPMTGSHYLLGDSPRGPWRVAPGFLDGDLPCRRYAARILETGRGLRIMGFADQPGGVPFVGVVTDPDPVVVENGGLLRVVPDPKAAAPLSSPAG</sequence>
<keyword evidence="3" id="KW-0326">Glycosidase</keyword>
<evidence type="ECO:0000256" key="1">
    <source>
        <dbReference type="ARBA" id="ARBA00009902"/>
    </source>
</evidence>
<dbReference type="Proteomes" id="UP000245680">
    <property type="component" value="Unassembled WGS sequence"/>
</dbReference>
<dbReference type="EMBL" id="QGKU01000039">
    <property type="protein sequence ID" value="PWR02198.1"/>
    <property type="molecule type" value="Genomic_DNA"/>
</dbReference>
<dbReference type="PANTHER" id="PTHR43101:SF1">
    <property type="entry name" value="BETA-FRUCTOSIDASE"/>
    <property type="match status" value="1"/>
</dbReference>
<accession>A0A2V2L9R7</accession>
<dbReference type="Gene3D" id="2.115.10.20">
    <property type="entry name" value="Glycosyl hydrolase domain, family 43"/>
    <property type="match status" value="1"/>
</dbReference>
<evidence type="ECO:0000313" key="5">
    <source>
        <dbReference type="EMBL" id="PWR02198.1"/>
    </source>
</evidence>